<evidence type="ECO:0000313" key="1">
    <source>
        <dbReference type="EMBL" id="EEF24939.1"/>
    </source>
</evidence>
<dbReference type="Proteomes" id="UP000008311">
    <property type="component" value="Unassembled WGS sequence"/>
</dbReference>
<protein>
    <submittedName>
        <fullName evidence="1">Uncharacterized protein</fullName>
    </submittedName>
</protein>
<accession>B9TGS5</accession>
<dbReference type="AlphaFoldDB" id="B9TGS5"/>
<dbReference type="InParanoid" id="B9TGS5"/>
<dbReference type="EMBL" id="EQ980900">
    <property type="protein sequence ID" value="EEF24939.1"/>
    <property type="molecule type" value="Genomic_DNA"/>
</dbReference>
<sequence length="342" mass="35467">MDGRAGGRGEVHAGMLLPLAQDGMQAHREARGDPGEGQRRLQEGLLQRLAVKGVVAASAGLAGRVAEPDGLVAVAGVVEFAGQHAAGAHQVAVLPEGFIDHIEAVAAAQVGGEVDVGGEHVHQLHGHGVRDLHRIGGGEEGGEDHAGAHFHAALQHGRLCFGAQLAVVARDDQVLGRVAAVIQGGRELDQLAIVIGLGHDALAGAQLHHRTRQGIGLDEGHGLIVIHAQAVEQGGQGVAAAHLLFVDVVLRLLFQGADLMLQIRQGQFLGDRVDRGVLHVRFGRGEAGCADGEGRQEQGAGTDDASLGRGGGDFVVAGLQHGEAQGRGVLEFILWEHANRIR</sequence>
<gene>
    <name evidence="1" type="ORF">RCOM_1916520</name>
</gene>
<keyword evidence="2" id="KW-1185">Reference proteome</keyword>
<reference evidence="2" key="1">
    <citation type="journal article" date="2010" name="Nat. Biotechnol.">
        <title>Draft genome sequence of the oilseed species Ricinus communis.</title>
        <authorList>
            <person name="Chan A.P."/>
            <person name="Crabtree J."/>
            <person name="Zhao Q."/>
            <person name="Lorenzi H."/>
            <person name="Orvis J."/>
            <person name="Puiu D."/>
            <person name="Melake-Berhan A."/>
            <person name="Jones K.M."/>
            <person name="Redman J."/>
            <person name="Chen G."/>
            <person name="Cahoon E.B."/>
            <person name="Gedil M."/>
            <person name="Stanke M."/>
            <person name="Haas B.J."/>
            <person name="Wortman J.R."/>
            <person name="Fraser-Liggett C.M."/>
            <person name="Ravel J."/>
            <person name="Rabinowicz P.D."/>
        </authorList>
    </citation>
    <scope>NUCLEOTIDE SEQUENCE [LARGE SCALE GENOMIC DNA]</scope>
    <source>
        <strain evidence="2">cv. Hale</strain>
    </source>
</reference>
<proteinExistence type="predicted"/>
<evidence type="ECO:0000313" key="2">
    <source>
        <dbReference type="Proteomes" id="UP000008311"/>
    </source>
</evidence>
<organism evidence="1 2">
    <name type="scientific">Ricinus communis</name>
    <name type="common">Castor bean</name>
    <dbReference type="NCBI Taxonomy" id="3988"/>
    <lineage>
        <taxon>Eukaryota</taxon>
        <taxon>Viridiplantae</taxon>
        <taxon>Streptophyta</taxon>
        <taxon>Embryophyta</taxon>
        <taxon>Tracheophyta</taxon>
        <taxon>Spermatophyta</taxon>
        <taxon>Magnoliopsida</taxon>
        <taxon>eudicotyledons</taxon>
        <taxon>Gunneridae</taxon>
        <taxon>Pentapetalae</taxon>
        <taxon>rosids</taxon>
        <taxon>fabids</taxon>
        <taxon>Malpighiales</taxon>
        <taxon>Euphorbiaceae</taxon>
        <taxon>Acalyphoideae</taxon>
        <taxon>Acalypheae</taxon>
        <taxon>Ricinus</taxon>
    </lineage>
</organism>
<name>B9TGS5_RICCO</name>